<feature type="region of interest" description="Disordered" evidence="1">
    <location>
        <begin position="1"/>
        <end position="49"/>
    </location>
</feature>
<dbReference type="Pfam" id="PF13822">
    <property type="entry name" value="ACC_epsilon"/>
    <property type="match status" value="1"/>
</dbReference>
<proteinExistence type="predicted"/>
<sequence>MTAFTEERTENGSDKTATQSSVNGSAAEAALADADTTALPTDQPAATASEPFVRVIKGSPTDAELAALVTVLMAAASNGSGDPDSHLPPESWGAPTRMHRRVAPFSPYAFPNVSASRR</sequence>
<protein>
    <submittedName>
        <fullName evidence="2">Acyl-CoA carboxylase subunit epsilon</fullName>
    </submittedName>
</protein>
<dbReference type="InterPro" id="IPR032716">
    <property type="entry name" value="ACC_epsilon"/>
</dbReference>
<accession>A0ABT1QKQ6</accession>
<dbReference type="EMBL" id="JANFQF010000042">
    <property type="protein sequence ID" value="MCQ4122812.1"/>
    <property type="molecule type" value="Genomic_DNA"/>
</dbReference>
<feature type="compositionally biased region" description="Low complexity" evidence="1">
    <location>
        <begin position="26"/>
        <end position="48"/>
    </location>
</feature>
<feature type="compositionally biased region" description="Basic and acidic residues" evidence="1">
    <location>
        <begin position="1"/>
        <end position="13"/>
    </location>
</feature>
<evidence type="ECO:0000313" key="3">
    <source>
        <dbReference type="Proteomes" id="UP001524501"/>
    </source>
</evidence>
<comment type="caution">
    <text evidence="2">The sequence shown here is derived from an EMBL/GenBank/DDBJ whole genome shotgun (WGS) entry which is preliminary data.</text>
</comment>
<dbReference type="Proteomes" id="UP001524501">
    <property type="component" value="Unassembled WGS sequence"/>
</dbReference>
<gene>
    <name evidence="2" type="ORF">NOF53_27300</name>
</gene>
<reference evidence="2 3" key="1">
    <citation type="submission" date="2022-07" db="EMBL/GenBank/DDBJ databases">
        <title>Degradation activity of malathion, p-nitrophenol and potential low-temperature adaptation strategy of Rhodococcus sp. FXJ9.536.</title>
        <authorList>
            <person name="Huang J."/>
            <person name="Huang Y."/>
        </authorList>
    </citation>
    <scope>NUCLEOTIDE SEQUENCE [LARGE SCALE GENOMIC DNA]</scope>
    <source>
        <strain evidence="2 3">FXJ9.536</strain>
    </source>
</reference>
<name>A0ABT1QKQ6_9NOCA</name>
<keyword evidence="3" id="KW-1185">Reference proteome</keyword>
<organism evidence="2 3">
    <name type="scientific">Rhodococcus tibetensis</name>
    <dbReference type="NCBI Taxonomy" id="2965064"/>
    <lineage>
        <taxon>Bacteria</taxon>
        <taxon>Bacillati</taxon>
        <taxon>Actinomycetota</taxon>
        <taxon>Actinomycetes</taxon>
        <taxon>Mycobacteriales</taxon>
        <taxon>Nocardiaceae</taxon>
        <taxon>Rhodococcus</taxon>
    </lineage>
</organism>
<dbReference type="RefSeq" id="WP_255974768.1">
    <property type="nucleotide sequence ID" value="NZ_JANFQF010000042.1"/>
</dbReference>
<feature type="compositionally biased region" description="Polar residues" evidence="1">
    <location>
        <begin position="14"/>
        <end position="24"/>
    </location>
</feature>
<evidence type="ECO:0000313" key="2">
    <source>
        <dbReference type="EMBL" id="MCQ4122812.1"/>
    </source>
</evidence>
<evidence type="ECO:0000256" key="1">
    <source>
        <dbReference type="SAM" id="MobiDB-lite"/>
    </source>
</evidence>